<dbReference type="GO" id="GO:0016020">
    <property type="term" value="C:membrane"/>
    <property type="evidence" value="ECO:0007669"/>
    <property type="project" value="UniProtKB-SubCell"/>
</dbReference>
<comment type="subcellular location">
    <subcellularLocation>
        <location evidence="1 8">Membrane</location>
        <topology evidence="1 8">Multi-pass membrane protein</topology>
    </subcellularLocation>
</comment>
<keyword evidence="7 8" id="KW-0568">Pathogenesis-related protein</keyword>
<feature type="transmembrane region" description="Helical" evidence="9">
    <location>
        <begin position="487"/>
        <end position="508"/>
    </location>
</feature>
<dbReference type="Pfam" id="PF03094">
    <property type="entry name" value="Mlo"/>
    <property type="match status" value="1"/>
</dbReference>
<feature type="transmembrane region" description="Helical" evidence="9">
    <location>
        <begin position="365"/>
        <end position="384"/>
    </location>
</feature>
<comment type="caution">
    <text evidence="10">The sequence shown here is derived from an EMBL/GenBank/DDBJ whole genome shotgun (WGS) entry which is preliminary data.</text>
</comment>
<dbReference type="GO" id="GO:0005516">
    <property type="term" value="F:calmodulin binding"/>
    <property type="evidence" value="ECO:0007669"/>
    <property type="project" value="UniProtKB-KW"/>
</dbReference>
<comment type="function">
    <text evidence="8">May be involved in modulation of pathogen defense and leaf cell death.</text>
</comment>
<proteinExistence type="inferred from homology"/>
<evidence type="ECO:0000313" key="10">
    <source>
        <dbReference type="EMBL" id="KAK9286314.1"/>
    </source>
</evidence>
<protein>
    <recommendedName>
        <fullName evidence="8">MLO-like protein</fullName>
    </recommendedName>
</protein>
<dbReference type="Proteomes" id="UP001415857">
    <property type="component" value="Unassembled WGS sequence"/>
</dbReference>
<keyword evidence="11" id="KW-1185">Reference proteome</keyword>
<comment type="domain">
    <text evidence="8">The C-terminus contains a calmodulin-binding domain, which binds calmodulin in a calcium-dependent fashion.</text>
</comment>
<evidence type="ECO:0000256" key="3">
    <source>
        <dbReference type="ARBA" id="ARBA00022692"/>
    </source>
</evidence>
<feature type="transmembrane region" description="Helical" evidence="9">
    <location>
        <begin position="112"/>
        <end position="132"/>
    </location>
</feature>
<evidence type="ECO:0000313" key="11">
    <source>
        <dbReference type="Proteomes" id="UP001415857"/>
    </source>
</evidence>
<feature type="transmembrane region" description="Helical" evidence="9">
    <location>
        <begin position="65"/>
        <end position="85"/>
    </location>
</feature>
<feature type="transmembrane region" description="Helical" evidence="9">
    <location>
        <begin position="158"/>
        <end position="180"/>
    </location>
</feature>
<comment type="similarity">
    <text evidence="2 8">Belongs to the MLO family.</text>
</comment>
<keyword evidence="6 8" id="KW-0472">Membrane</keyword>
<reference evidence="10 11" key="1">
    <citation type="journal article" date="2024" name="Plant J.">
        <title>Genome sequences and population genomics reveal climatic adaptation and genomic divergence between two closely related sweetgum species.</title>
        <authorList>
            <person name="Xu W.Q."/>
            <person name="Ren C.Q."/>
            <person name="Zhang X.Y."/>
            <person name="Comes H.P."/>
            <person name="Liu X.H."/>
            <person name="Li Y.G."/>
            <person name="Kettle C.J."/>
            <person name="Jalonen R."/>
            <person name="Gaisberger H."/>
            <person name="Ma Y.Z."/>
            <person name="Qiu Y.X."/>
        </authorList>
    </citation>
    <scope>NUCLEOTIDE SEQUENCE [LARGE SCALE GENOMIC DNA]</scope>
    <source>
        <strain evidence="10">Hangzhou</strain>
    </source>
</reference>
<keyword evidence="5 8" id="KW-1133">Transmembrane helix</keyword>
<keyword evidence="8" id="KW-0112">Calmodulin-binding</keyword>
<evidence type="ECO:0000256" key="9">
    <source>
        <dbReference type="SAM" id="Phobius"/>
    </source>
</evidence>
<name>A0AAP0WZ67_LIQFO</name>
<evidence type="ECO:0000256" key="5">
    <source>
        <dbReference type="ARBA" id="ARBA00022989"/>
    </source>
</evidence>
<accession>A0AAP0WZ67</accession>
<dbReference type="EMBL" id="JBBPBK010000004">
    <property type="protein sequence ID" value="KAK9286314.1"/>
    <property type="molecule type" value="Genomic_DNA"/>
</dbReference>
<dbReference type="InterPro" id="IPR004326">
    <property type="entry name" value="Mlo"/>
</dbReference>
<dbReference type="PANTHER" id="PTHR31942:SF54">
    <property type="entry name" value="MLO-LIKE PROTEIN 13"/>
    <property type="match status" value="1"/>
</dbReference>
<organism evidence="10 11">
    <name type="scientific">Liquidambar formosana</name>
    <name type="common">Formosan gum</name>
    <dbReference type="NCBI Taxonomy" id="63359"/>
    <lineage>
        <taxon>Eukaryota</taxon>
        <taxon>Viridiplantae</taxon>
        <taxon>Streptophyta</taxon>
        <taxon>Embryophyta</taxon>
        <taxon>Tracheophyta</taxon>
        <taxon>Spermatophyta</taxon>
        <taxon>Magnoliopsida</taxon>
        <taxon>eudicotyledons</taxon>
        <taxon>Gunneridae</taxon>
        <taxon>Pentapetalae</taxon>
        <taxon>Saxifragales</taxon>
        <taxon>Altingiaceae</taxon>
        <taxon>Liquidambar</taxon>
    </lineage>
</organism>
<dbReference type="PANTHER" id="PTHR31942">
    <property type="entry name" value="MLO-LIKE PROTEIN 1"/>
    <property type="match status" value="1"/>
</dbReference>
<dbReference type="AlphaFoldDB" id="A0AAP0WZ67"/>
<evidence type="ECO:0000256" key="6">
    <source>
        <dbReference type="ARBA" id="ARBA00023136"/>
    </source>
</evidence>
<evidence type="ECO:0000256" key="2">
    <source>
        <dbReference type="ARBA" id="ARBA00006574"/>
    </source>
</evidence>
<evidence type="ECO:0000256" key="4">
    <source>
        <dbReference type="ARBA" id="ARBA00022821"/>
    </source>
</evidence>
<dbReference type="GO" id="GO:0006952">
    <property type="term" value="P:defense response"/>
    <property type="evidence" value="ECO:0007669"/>
    <property type="project" value="UniProtKB-KW"/>
</dbReference>
<keyword evidence="3 8" id="KW-0812">Transmembrane</keyword>
<evidence type="ECO:0000256" key="7">
    <source>
        <dbReference type="ARBA" id="ARBA00023265"/>
    </source>
</evidence>
<evidence type="ECO:0000256" key="8">
    <source>
        <dbReference type="RuleBase" id="RU280816"/>
    </source>
</evidence>
<gene>
    <name evidence="8" type="primary">MLO</name>
    <name evidence="10" type="ORF">L1049_014704</name>
</gene>
<feature type="transmembrane region" description="Helical" evidence="9">
    <location>
        <begin position="390"/>
        <end position="408"/>
    </location>
</feature>
<feature type="transmembrane region" description="Helical" evidence="9">
    <location>
        <begin position="444"/>
        <end position="467"/>
    </location>
</feature>
<feature type="transmembrane region" description="Helical" evidence="9">
    <location>
        <begin position="241"/>
        <end position="265"/>
    </location>
</feature>
<evidence type="ECO:0000256" key="1">
    <source>
        <dbReference type="ARBA" id="ARBA00004141"/>
    </source>
</evidence>
<keyword evidence="4 8" id="KW-0611">Plant defense</keyword>
<sequence>MYRMHTIPDHTNDSPMPWLGSVSHYNRDTSIHFQIAKFTLESTIGSYISSAQSVYSGGHCIVHSFFGAAQINLSYIIVIVNHIYYPPSLVHKRQLCQDMVEESRSLEYTPTWVVAGVCFVIVLISLCAERGLNRLGKYLERKDQKALGEALRKLKDELMLLGFISLLLTVFQGVISRICIAKHLVSFMLPCKDTTSLDNHERFSHQGTTNGRRLLSTDAGSDHCIHKGKVPLLSIEALHQLHIFIFVLAVVHVIFCVTTMVLGGLKIRQWKRWESLVNPKISEGSDTSKQKSHQEFFKQHTLGHWRKSTVVSWMISFFKQFYGSITKSDYISLRQGFIMEHCPSQDTFDFHDYLMRTLEIDFKKVVGISWYLWLFVVLFLLLNVEGWHTYFWLSFLPLILLLLVGAKLEHIITRLAQEVEERETNGQHTIKPSDDHFWFGRPVIVLYLIQFILFQNSFEIGFFFWIWSTYGFNSCIMEKVGYIIPRLIMGVIVQVLCSYSTLPLYAIISQMGSLFKETIFKDHIAAKLRRVLARGTRMHPMARESFETADETTVVIEGTTTSIVELSCPPQIHTPSSSSSSERKVYS</sequence>